<keyword evidence="3" id="KW-0560">Oxidoreductase</keyword>
<evidence type="ECO:0000256" key="3">
    <source>
        <dbReference type="ARBA" id="ARBA00023002"/>
    </source>
</evidence>
<dbReference type="Pfam" id="PF00067">
    <property type="entry name" value="p450"/>
    <property type="match status" value="1"/>
</dbReference>
<accession>A0A835BCS5</accession>
<dbReference type="OrthoDB" id="1470350at2759"/>
<evidence type="ECO:0008006" key="10">
    <source>
        <dbReference type="Google" id="ProtNLM"/>
    </source>
</evidence>
<organism evidence="8 9">
    <name type="scientific">Digitaria exilis</name>
    <dbReference type="NCBI Taxonomy" id="1010633"/>
    <lineage>
        <taxon>Eukaryota</taxon>
        <taxon>Viridiplantae</taxon>
        <taxon>Streptophyta</taxon>
        <taxon>Embryophyta</taxon>
        <taxon>Tracheophyta</taxon>
        <taxon>Spermatophyta</taxon>
        <taxon>Magnoliopsida</taxon>
        <taxon>Liliopsida</taxon>
        <taxon>Poales</taxon>
        <taxon>Poaceae</taxon>
        <taxon>PACMAD clade</taxon>
        <taxon>Panicoideae</taxon>
        <taxon>Panicodae</taxon>
        <taxon>Paniceae</taxon>
        <taxon>Anthephorinae</taxon>
        <taxon>Digitaria</taxon>
    </lineage>
</organism>
<feature type="binding site" description="axial binding residue" evidence="5">
    <location>
        <position position="532"/>
    </location>
    <ligand>
        <name>heme</name>
        <dbReference type="ChEBI" id="CHEBI:30413"/>
    </ligand>
    <ligandPart>
        <name>Fe</name>
        <dbReference type="ChEBI" id="CHEBI:18248"/>
    </ligandPart>
</feature>
<keyword evidence="9" id="KW-1185">Reference proteome</keyword>
<dbReference type="PANTHER" id="PTHR24296">
    <property type="entry name" value="CYTOCHROME P450"/>
    <property type="match status" value="1"/>
</dbReference>
<feature type="region of interest" description="Disordered" evidence="6">
    <location>
        <begin position="1"/>
        <end position="52"/>
    </location>
</feature>
<keyword evidence="7" id="KW-0812">Transmembrane</keyword>
<comment type="caution">
    <text evidence="8">The sequence shown here is derived from an EMBL/GenBank/DDBJ whole genome shotgun (WGS) entry which is preliminary data.</text>
</comment>
<keyword evidence="7" id="KW-1133">Transmembrane helix</keyword>
<dbReference type="GO" id="GO:0005506">
    <property type="term" value="F:iron ion binding"/>
    <property type="evidence" value="ECO:0007669"/>
    <property type="project" value="InterPro"/>
</dbReference>
<dbReference type="InterPro" id="IPR002401">
    <property type="entry name" value="Cyt_P450_E_grp-I"/>
</dbReference>
<feature type="compositionally biased region" description="Low complexity" evidence="6">
    <location>
        <begin position="43"/>
        <end position="52"/>
    </location>
</feature>
<dbReference type="InterPro" id="IPR001128">
    <property type="entry name" value="Cyt_P450"/>
</dbReference>
<evidence type="ECO:0000256" key="4">
    <source>
        <dbReference type="ARBA" id="ARBA00023004"/>
    </source>
</evidence>
<evidence type="ECO:0000313" key="9">
    <source>
        <dbReference type="Proteomes" id="UP000636709"/>
    </source>
</evidence>
<evidence type="ECO:0000313" key="8">
    <source>
        <dbReference type="EMBL" id="KAF8694076.1"/>
    </source>
</evidence>
<name>A0A835BCS5_9POAL</name>
<gene>
    <name evidence="8" type="ORF">HU200_038531</name>
</gene>
<dbReference type="GO" id="GO:0004497">
    <property type="term" value="F:monooxygenase activity"/>
    <property type="evidence" value="ECO:0007669"/>
    <property type="project" value="InterPro"/>
</dbReference>
<dbReference type="SUPFAM" id="SSF48264">
    <property type="entry name" value="Cytochrome P450"/>
    <property type="match status" value="1"/>
</dbReference>
<comment type="cofactor">
    <cofactor evidence="5">
        <name>heme</name>
        <dbReference type="ChEBI" id="CHEBI:30413"/>
    </cofactor>
</comment>
<keyword evidence="7" id="KW-0472">Membrane</keyword>
<dbReference type="CDD" id="cd11064">
    <property type="entry name" value="CYP86A"/>
    <property type="match status" value="1"/>
</dbReference>
<evidence type="ECO:0000256" key="5">
    <source>
        <dbReference type="PIRSR" id="PIRSR602401-1"/>
    </source>
</evidence>
<evidence type="ECO:0000256" key="1">
    <source>
        <dbReference type="ARBA" id="ARBA00010617"/>
    </source>
</evidence>
<dbReference type="EMBL" id="JACEFO010001915">
    <property type="protein sequence ID" value="KAF8694076.1"/>
    <property type="molecule type" value="Genomic_DNA"/>
</dbReference>
<keyword evidence="2 5" id="KW-0479">Metal-binding</keyword>
<keyword evidence="5" id="KW-0349">Heme</keyword>
<sequence>MPNSFFSPMIPQPDNQVEARPSPPLQKRMDRQWRPCRPRTGTSSSSLPHALSLSPPPSFYRGRPGRPSQYSRWNSCWKYCIMICYTLWLVACCLLLLLYSVRFRTGWSHGHGPRIYPVIGCLVAFYQNRRRLLDWYTELLAASPTQTIVVDRLGARRTVVTANPANVEHILKGNFGNYPKGKPFTDILGDLLGTGIFNVDGELWYAQRKLVSHEFSARALRELEFAVLEDEARARLVPALGLAAARGDAVDMQDLLRRFSFDVICRVSLGVDPGCLDPALPAPRLAAAFDAAAGIIARRGAAPVAAVWKAKRALDIGTERQLRLEIRVIHEAVMDLIHMRKKEQALMVNGGGVGGDGKRSDLLSRMIECGYPDEAIRDMVISFIMAGRDTTSSALTWFFWLLTRHRDVEREVLREVAGGGASHAAAGGQGKMRVLHAALCETMRLYPPVAWDSKHAAAGDVLPDGTRVERGDRVTYFQYGMGRMESIWGADAAEFSLRRWLSLPEDTVGPPAHVAGVSPFKYPVFQAGPRTCLGKEMAFVQMKFVASTVLRRFELTPVDEGRVPVFLPLMTAHMAGGLNVMVRSRGDQITGDGGGAPPVASAAAAGN</sequence>
<dbReference type="PRINTS" id="PR00463">
    <property type="entry name" value="EP450I"/>
</dbReference>
<feature type="transmembrane region" description="Helical" evidence="7">
    <location>
        <begin position="76"/>
        <end position="99"/>
    </location>
</feature>
<dbReference type="AlphaFoldDB" id="A0A835BCS5"/>
<dbReference type="Gene3D" id="1.10.630.10">
    <property type="entry name" value="Cytochrome P450"/>
    <property type="match status" value="1"/>
</dbReference>
<dbReference type="Proteomes" id="UP000636709">
    <property type="component" value="Unassembled WGS sequence"/>
</dbReference>
<comment type="similarity">
    <text evidence="1">Belongs to the cytochrome P450 family.</text>
</comment>
<evidence type="ECO:0000256" key="6">
    <source>
        <dbReference type="SAM" id="MobiDB-lite"/>
    </source>
</evidence>
<keyword evidence="4 5" id="KW-0408">Iron</keyword>
<proteinExistence type="inferred from homology"/>
<evidence type="ECO:0000256" key="2">
    <source>
        <dbReference type="ARBA" id="ARBA00022723"/>
    </source>
</evidence>
<evidence type="ECO:0000256" key="7">
    <source>
        <dbReference type="SAM" id="Phobius"/>
    </source>
</evidence>
<dbReference type="InterPro" id="IPR036396">
    <property type="entry name" value="Cyt_P450_sf"/>
</dbReference>
<reference evidence="8" key="1">
    <citation type="submission" date="2020-07" db="EMBL/GenBank/DDBJ databases">
        <title>Genome sequence and genetic diversity analysis of an under-domesticated orphan crop, white fonio (Digitaria exilis).</title>
        <authorList>
            <person name="Bennetzen J.L."/>
            <person name="Chen S."/>
            <person name="Ma X."/>
            <person name="Wang X."/>
            <person name="Yssel A.E.J."/>
            <person name="Chaluvadi S.R."/>
            <person name="Johnson M."/>
            <person name="Gangashetty P."/>
            <person name="Hamidou F."/>
            <person name="Sanogo M.D."/>
            <person name="Zwaenepoel A."/>
            <person name="Wallace J."/>
            <person name="Van De Peer Y."/>
            <person name="Van Deynze A."/>
        </authorList>
    </citation>
    <scope>NUCLEOTIDE SEQUENCE</scope>
    <source>
        <tissue evidence="8">Leaves</tissue>
    </source>
</reference>
<dbReference type="PRINTS" id="PR00385">
    <property type="entry name" value="P450"/>
</dbReference>
<protein>
    <recommendedName>
        <fullName evidence="10">Cytochrome P450</fullName>
    </recommendedName>
</protein>
<dbReference type="GO" id="GO:0016705">
    <property type="term" value="F:oxidoreductase activity, acting on paired donors, with incorporation or reduction of molecular oxygen"/>
    <property type="evidence" value="ECO:0007669"/>
    <property type="project" value="InterPro"/>
</dbReference>
<dbReference type="GO" id="GO:0020037">
    <property type="term" value="F:heme binding"/>
    <property type="evidence" value="ECO:0007669"/>
    <property type="project" value="InterPro"/>
</dbReference>